<dbReference type="InterPro" id="IPR011059">
    <property type="entry name" value="Metal-dep_hydrolase_composite"/>
</dbReference>
<dbReference type="SUPFAM" id="SSF51338">
    <property type="entry name" value="Composite domain of metallo-dependent hydrolases"/>
    <property type="match status" value="1"/>
</dbReference>
<accession>A0A4R8A265</accession>
<dbReference type="SUPFAM" id="SSF51556">
    <property type="entry name" value="Metallo-dependent hydrolases"/>
    <property type="match status" value="1"/>
</dbReference>
<name>A0A4R8A265_9ACTN</name>
<dbReference type="Proteomes" id="UP000295447">
    <property type="component" value="Unassembled WGS sequence"/>
</dbReference>
<gene>
    <name evidence="2" type="ORF">EV650_3507</name>
</gene>
<sequence length="493" mass="52383">MTSADLLLRRTRLVRDGSPAEPVDVSITAGTITHIAPAGARSEAAEVVDLDGRYLMNGLWDHHVHFQQWALSRQHLDLSGTTSAREVADLVRDRLATNPPAPGIALLGYGFKDGLWPDLPLKSMLDEVSGDVPVALASGDLHCGWLNSAALRMLGAADRPSGVVKETEFAPVMTVMQATTPAAVTRLVEEAARTAASRGIVGVVELENARNPEVWKARYDAGIRSFRVECSVYPENLDWAIGLGLRTGDVIDGTGGLVTMGPLKVLTDGSLNTRTAYCHDPYPGLADDAHGLLVVPPEVLVPLMQQAHEHGITSAIHAIGDHANRLALDAFEKVGCVGAIEHAQLIAPEDFPRFRELGVAASIQPVHALDDRDVADRHWRGRTDRAFPFGTLLAAGAELRLGSDAPVAPLDPWLSIAAAVHRSDDGRASWHPEQEIPVPAALDASTRGGRTPVVGGAADLVVLDADPLTGAVEALHTTGVHATLVAGAWTWQS</sequence>
<dbReference type="InterPro" id="IPR032466">
    <property type="entry name" value="Metal_Hydrolase"/>
</dbReference>
<dbReference type="Gene3D" id="2.30.40.10">
    <property type="entry name" value="Urease, subunit C, domain 1"/>
    <property type="match status" value="1"/>
</dbReference>
<dbReference type="OrthoDB" id="3173428at2"/>
<proteinExistence type="predicted"/>
<dbReference type="EMBL" id="SODF01000001">
    <property type="protein sequence ID" value="TDW24627.1"/>
    <property type="molecule type" value="Genomic_DNA"/>
</dbReference>
<feature type="domain" description="Amidohydrolase 3" evidence="1">
    <location>
        <begin position="46"/>
        <end position="488"/>
    </location>
</feature>
<dbReference type="PANTHER" id="PTHR22642:SF2">
    <property type="entry name" value="PROTEIN LONG AFTER FAR-RED 3"/>
    <property type="match status" value="1"/>
</dbReference>
<dbReference type="GO" id="GO:0016810">
    <property type="term" value="F:hydrolase activity, acting on carbon-nitrogen (but not peptide) bonds"/>
    <property type="evidence" value="ECO:0007669"/>
    <property type="project" value="InterPro"/>
</dbReference>
<evidence type="ECO:0000313" key="2">
    <source>
        <dbReference type="EMBL" id="TDW24627.1"/>
    </source>
</evidence>
<reference evidence="2 3" key="1">
    <citation type="submission" date="2019-03" db="EMBL/GenBank/DDBJ databases">
        <title>Genomic Encyclopedia of Type Strains, Phase III (KMG-III): the genomes of soil and plant-associated and newly described type strains.</title>
        <authorList>
            <person name="Whitman W."/>
        </authorList>
    </citation>
    <scope>NUCLEOTIDE SEQUENCE [LARGE SCALE GENOMIC DNA]</scope>
    <source>
        <strain evidence="2 3">VKM Ac-2570</strain>
    </source>
</reference>
<evidence type="ECO:0000313" key="3">
    <source>
        <dbReference type="Proteomes" id="UP000295447"/>
    </source>
</evidence>
<dbReference type="Gene3D" id="3.20.20.140">
    <property type="entry name" value="Metal-dependent hydrolases"/>
    <property type="match status" value="1"/>
</dbReference>
<protein>
    <recommendedName>
        <fullName evidence="1">Amidohydrolase 3 domain-containing protein</fullName>
    </recommendedName>
</protein>
<dbReference type="Gene3D" id="3.10.310.70">
    <property type="match status" value="1"/>
</dbReference>
<dbReference type="RefSeq" id="WP_134119778.1">
    <property type="nucleotide sequence ID" value="NZ_SODF01000001.1"/>
</dbReference>
<dbReference type="PANTHER" id="PTHR22642">
    <property type="entry name" value="IMIDAZOLONEPROPIONASE"/>
    <property type="match status" value="1"/>
</dbReference>
<organism evidence="2 3">
    <name type="scientific">Kribbella kalugense</name>
    <dbReference type="NCBI Taxonomy" id="2512221"/>
    <lineage>
        <taxon>Bacteria</taxon>
        <taxon>Bacillati</taxon>
        <taxon>Actinomycetota</taxon>
        <taxon>Actinomycetes</taxon>
        <taxon>Propionibacteriales</taxon>
        <taxon>Kribbellaceae</taxon>
        <taxon>Kribbella</taxon>
    </lineage>
</organism>
<evidence type="ECO:0000259" key="1">
    <source>
        <dbReference type="Pfam" id="PF07969"/>
    </source>
</evidence>
<comment type="caution">
    <text evidence="2">The sequence shown here is derived from an EMBL/GenBank/DDBJ whole genome shotgun (WGS) entry which is preliminary data.</text>
</comment>
<dbReference type="InterPro" id="IPR013108">
    <property type="entry name" value="Amidohydro_3"/>
</dbReference>
<dbReference type="AlphaFoldDB" id="A0A4R8A265"/>
<dbReference type="Pfam" id="PF07969">
    <property type="entry name" value="Amidohydro_3"/>
    <property type="match status" value="1"/>
</dbReference>
<keyword evidence="3" id="KW-1185">Reference proteome</keyword>